<keyword evidence="6" id="KW-1185">Reference proteome</keyword>
<dbReference type="InterPro" id="IPR009057">
    <property type="entry name" value="Homeodomain-like_sf"/>
</dbReference>
<dbReference type="Gene3D" id="1.10.357.10">
    <property type="entry name" value="Tetracycline Repressor, domain 2"/>
    <property type="match status" value="1"/>
</dbReference>
<dbReference type="GO" id="GO:0003700">
    <property type="term" value="F:DNA-binding transcription factor activity"/>
    <property type="evidence" value="ECO:0007669"/>
    <property type="project" value="TreeGrafter"/>
</dbReference>
<evidence type="ECO:0000256" key="1">
    <source>
        <dbReference type="ARBA" id="ARBA00023125"/>
    </source>
</evidence>
<organism evidence="5 6">
    <name type="scientific">Ancrocorticia populi</name>
    <dbReference type="NCBI Taxonomy" id="2175228"/>
    <lineage>
        <taxon>Bacteria</taxon>
        <taxon>Bacillati</taxon>
        <taxon>Actinomycetota</taxon>
        <taxon>Actinomycetes</taxon>
        <taxon>Actinomycetales</taxon>
        <taxon>Actinomycetaceae</taxon>
        <taxon>Ancrocorticia</taxon>
    </lineage>
</organism>
<name>A0A2V1K415_9ACTO</name>
<keyword evidence="1 2" id="KW-0238">DNA-binding</keyword>
<dbReference type="Proteomes" id="UP000245283">
    <property type="component" value="Unassembled WGS sequence"/>
</dbReference>
<evidence type="ECO:0000256" key="2">
    <source>
        <dbReference type="PROSITE-ProRule" id="PRU00335"/>
    </source>
</evidence>
<evidence type="ECO:0000256" key="3">
    <source>
        <dbReference type="SAM" id="MobiDB-lite"/>
    </source>
</evidence>
<feature type="region of interest" description="Disordered" evidence="3">
    <location>
        <begin position="1"/>
        <end position="22"/>
    </location>
</feature>
<feature type="domain" description="HTH tetR-type" evidence="4">
    <location>
        <begin position="21"/>
        <end position="81"/>
    </location>
</feature>
<gene>
    <name evidence="5" type="ORF">DD236_11845</name>
</gene>
<evidence type="ECO:0000313" key="5">
    <source>
        <dbReference type="EMBL" id="PWF24389.1"/>
    </source>
</evidence>
<dbReference type="GO" id="GO:0000976">
    <property type="term" value="F:transcription cis-regulatory region binding"/>
    <property type="evidence" value="ECO:0007669"/>
    <property type="project" value="TreeGrafter"/>
</dbReference>
<dbReference type="PROSITE" id="PS50977">
    <property type="entry name" value="HTH_TETR_2"/>
    <property type="match status" value="1"/>
</dbReference>
<accession>A0A2V1K415</accession>
<proteinExistence type="predicted"/>
<dbReference type="RefSeq" id="WP_109094605.1">
    <property type="nucleotide sequence ID" value="NZ_QETB01000008.1"/>
</dbReference>
<evidence type="ECO:0000259" key="4">
    <source>
        <dbReference type="PROSITE" id="PS50977"/>
    </source>
</evidence>
<dbReference type="SUPFAM" id="SSF48498">
    <property type="entry name" value="Tetracyclin repressor-like, C-terminal domain"/>
    <property type="match status" value="1"/>
</dbReference>
<reference evidence="6" key="1">
    <citation type="submission" date="2018-05" db="EMBL/GenBank/DDBJ databases">
        <authorList>
            <person name="Li Y."/>
        </authorList>
    </citation>
    <scope>NUCLEOTIDE SEQUENCE [LARGE SCALE GENOMIC DNA]</scope>
    <source>
        <strain evidence="6">sk1b4</strain>
    </source>
</reference>
<dbReference type="PANTHER" id="PTHR30055:SF226">
    <property type="entry name" value="HTH-TYPE TRANSCRIPTIONAL REGULATOR PKSA"/>
    <property type="match status" value="1"/>
</dbReference>
<dbReference type="PANTHER" id="PTHR30055">
    <property type="entry name" value="HTH-TYPE TRANSCRIPTIONAL REGULATOR RUTR"/>
    <property type="match status" value="1"/>
</dbReference>
<dbReference type="InterPro" id="IPR001647">
    <property type="entry name" value="HTH_TetR"/>
</dbReference>
<dbReference type="PRINTS" id="PR00455">
    <property type="entry name" value="HTHTETR"/>
</dbReference>
<dbReference type="InterPro" id="IPR036271">
    <property type="entry name" value="Tet_transcr_reg_TetR-rel_C_sf"/>
</dbReference>
<dbReference type="SUPFAM" id="SSF46689">
    <property type="entry name" value="Homeodomain-like"/>
    <property type="match status" value="1"/>
</dbReference>
<comment type="caution">
    <text evidence="5">The sequence shown here is derived from an EMBL/GenBank/DDBJ whole genome shotgun (WGS) entry which is preliminary data.</text>
</comment>
<dbReference type="AlphaFoldDB" id="A0A2V1K415"/>
<evidence type="ECO:0000313" key="6">
    <source>
        <dbReference type="Proteomes" id="UP000245283"/>
    </source>
</evidence>
<dbReference type="InterPro" id="IPR050109">
    <property type="entry name" value="HTH-type_TetR-like_transc_reg"/>
</dbReference>
<dbReference type="EMBL" id="QETB01000008">
    <property type="protein sequence ID" value="PWF24389.1"/>
    <property type="molecule type" value="Genomic_DNA"/>
</dbReference>
<dbReference type="Pfam" id="PF00440">
    <property type="entry name" value="TetR_N"/>
    <property type="match status" value="1"/>
</dbReference>
<dbReference type="OrthoDB" id="6929199at2"/>
<feature type="DNA-binding region" description="H-T-H motif" evidence="2">
    <location>
        <begin position="44"/>
        <end position="63"/>
    </location>
</feature>
<sequence length="193" mass="21314">MSGSGRTGAGDRTPANPRYDPQRAEKIVMATLEVIGDVGISGTSMRKVAKQAGVPLGSVTYHFGTREELLQEAMRRHAETVALKLEKRMNHADCTERAQDAVVALIMEDMFASQSELILNQELYTLAARLPAFRAITNEWMARSRACLMRHFDADTARGLDALIEGLTLHGALGTEQLDPEFVARMVRRVSRS</sequence>
<protein>
    <submittedName>
        <fullName evidence="5">TetR family transcriptional regulator</fullName>
    </submittedName>
</protein>